<comment type="caution">
    <text evidence="1">The sequence shown here is derived from an EMBL/GenBank/DDBJ whole genome shotgun (WGS) entry which is preliminary data.</text>
</comment>
<evidence type="ECO:0000313" key="2">
    <source>
        <dbReference type="Proteomes" id="UP001207468"/>
    </source>
</evidence>
<protein>
    <submittedName>
        <fullName evidence="1">Thioredoxin-like protein</fullName>
    </submittedName>
</protein>
<keyword evidence="2" id="KW-1185">Reference proteome</keyword>
<dbReference type="EMBL" id="JAGFNK010000381">
    <property type="protein sequence ID" value="KAI9451341.1"/>
    <property type="molecule type" value="Genomic_DNA"/>
</dbReference>
<accession>A0ACC0TW02</accession>
<reference evidence="1" key="1">
    <citation type="submission" date="2021-03" db="EMBL/GenBank/DDBJ databases">
        <title>Evolutionary priming and transition to the ectomycorrhizal habit in an iconic lineage of mushroom-forming fungi: is preadaptation a requirement?</title>
        <authorList>
            <consortium name="DOE Joint Genome Institute"/>
            <person name="Looney B.P."/>
            <person name="Miyauchi S."/>
            <person name="Morin E."/>
            <person name="Drula E."/>
            <person name="Courty P.E."/>
            <person name="Chicoki N."/>
            <person name="Fauchery L."/>
            <person name="Kohler A."/>
            <person name="Kuo A."/>
            <person name="LaButti K."/>
            <person name="Pangilinan J."/>
            <person name="Lipzen A."/>
            <person name="Riley R."/>
            <person name="Andreopoulos W."/>
            <person name="He G."/>
            <person name="Johnson J."/>
            <person name="Barry K.W."/>
            <person name="Grigoriev I.V."/>
            <person name="Nagy L."/>
            <person name="Hibbett D."/>
            <person name="Henrissat B."/>
            <person name="Matheny P.B."/>
            <person name="Labbe J."/>
            <person name="Martin A.F."/>
        </authorList>
    </citation>
    <scope>NUCLEOTIDE SEQUENCE</scope>
    <source>
        <strain evidence="1">BPL698</strain>
    </source>
</reference>
<organism evidence="1 2">
    <name type="scientific">Russula earlei</name>
    <dbReference type="NCBI Taxonomy" id="71964"/>
    <lineage>
        <taxon>Eukaryota</taxon>
        <taxon>Fungi</taxon>
        <taxon>Dikarya</taxon>
        <taxon>Basidiomycota</taxon>
        <taxon>Agaricomycotina</taxon>
        <taxon>Agaricomycetes</taxon>
        <taxon>Russulales</taxon>
        <taxon>Russulaceae</taxon>
        <taxon>Russula</taxon>
    </lineage>
</organism>
<sequence>MLVVHHLNHSRSHRILWLLEELEVPYEIKFYKRDANLRAPKELRDIHPLGKAPVITDGDVTLAESGAIIQYIINKYGNGRVNPPKEGELIDLYISHFAEGSLMPLLVNRFVFSVAPDMAPFYLRPLLRMVLSGLDARLVAGPLKASLKYIEDELEKSPTGWFAGGSDPTMADFMMAFSLERAYERMPDAIGPNTKAWIKRVQERPAYKRVSACFDGKPPGVKL</sequence>
<name>A0ACC0TW02_9AGAM</name>
<proteinExistence type="predicted"/>
<evidence type="ECO:0000313" key="1">
    <source>
        <dbReference type="EMBL" id="KAI9451341.1"/>
    </source>
</evidence>
<dbReference type="Proteomes" id="UP001207468">
    <property type="component" value="Unassembled WGS sequence"/>
</dbReference>
<gene>
    <name evidence="1" type="ORF">F5148DRAFT_1239809</name>
</gene>